<evidence type="ECO:0000313" key="6">
    <source>
        <dbReference type="EMBL" id="NNJ27043.1"/>
    </source>
</evidence>
<dbReference type="InterPro" id="IPR036390">
    <property type="entry name" value="WH_DNA-bd_sf"/>
</dbReference>
<evidence type="ECO:0000256" key="3">
    <source>
        <dbReference type="ARBA" id="ARBA00023163"/>
    </source>
</evidence>
<reference evidence="6 7" key="1">
    <citation type="journal article" date="2020" name="Syst. Appl. Microbiol.">
        <title>Alienimonas chondri sp. nov., a novel planctomycete isolated from the biofilm of the red alga Chondrus crispus.</title>
        <authorList>
            <person name="Vitorino I."/>
            <person name="Albuquerque L."/>
            <person name="Wiegand S."/>
            <person name="Kallscheuer N."/>
            <person name="da Costa M.S."/>
            <person name="Lobo-da-Cunha A."/>
            <person name="Jogler C."/>
            <person name="Lage O.M."/>
        </authorList>
    </citation>
    <scope>NUCLEOTIDE SEQUENCE [LARGE SCALE GENOMIC DNA]</scope>
    <source>
        <strain evidence="6 7">LzC2</strain>
    </source>
</reference>
<evidence type="ECO:0000313" key="7">
    <source>
        <dbReference type="Proteomes" id="UP000609651"/>
    </source>
</evidence>
<evidence type="ECO:0000256" key="1">
    <source>
        <dbReference type="ARBA" id="ARBA00023015"/>
    </source>
</evidence>
<dbReference type="Gene3D" id="1.10.10.10">
    <property type="entry name" value="Winged helix-like DNA-binding domain superfamily/Winged helix DNA-binding domain"/>
    <property type="match status" value="1"/>
</dbReference>
<protein>
    <submittedName>
        <fullName evidence="6">Transcriptional regulator SlyA</fullName>
    </submittedName>
</protein>
<dbReference type="SUPFAM" id="SSF46785">
    <property type="entry name" value="Winged helix' DNA-binding domain"/>
    <property type="match status" value="1"/>
</dbReference>
<evidence type="ECO:0000256" key="2">
    <source>
        <dbReference type="ARBA" id="ARBA00023125"/>
    </source>
</evidence>
<dbReference type="Proteomes" id="UP000609651">
    <property type="component" value="Unassembled WGS sequence"/>
</dbReference>
<dbReference type="InterPro" id="IPR039422">
    <property type="entry name" value="MarR/SlyA-like"/>
</dbReference>
<name>A0ABX1VFZ8_9PLAN</name>
<accession>A0ABX1VFZ8</accession>
<dbReference type="InterPro" id="IPR036388">
    <property type="entry name" value="WH-like_DNA-bd_sf"/>
</dbReference>
<dbReference type="InterPro" id="IPR000835">
    <property type="entry name" value="HTH_MarR-typ"/>
</dbReference>
<keyword evidence="1" id="KW-0805">Transcription regulation</keyword>
<feature type="region of interest" description="Disordered" evidence="4">
    <location>
        <begin position="142"/>
        <end position="185"/>
    </location>
</feature>
<gene>
    <name evidence="6" type="primary">slyA</name>
    <name evidence="6" type="ORF">LzC2_31400</name>
</gene>
<proteinExistence type="predicted"/>
<keyword evidence="3" id="KW-0804">Transcription</keyword>
<dbReference type="PANTHER" id="PTHR33164:SF64">
    <property type="entry name" value="TRANSCRIPTIONAL REGULATOR SLYA"/>
    <property type="match status" value="1"/>
</dbReference>
<dbReference type="PRINTS" id="PR00598">
    <property type="entry name" value="HTHMARR"/>
</dbReference>
<comment type="caution">
    <text evidence="6">The sequence shown here is derived from an EMBL/GenBank/DDBJ whole genome shotgun (WGS) entry which is preliminary data.</text>
</comment>
<keyword evidence="2" id="KW-0238">DNA-binding</keyword>
<dbReference type="SMART" id="SM00347">
    <property type="entry name" value="HTH_MARR"/>
    <property type="match status" value="1"/>
</dbReference>
<dbReference type="Pfam" id="PF12802">
    <property type="entry name" value="MarR_2"/>
    <property type="match status" value="1"/>
</dbReference>
<feature type="domain" description="HTH marR-type" evidence="5">
    <location>
        <begin position="7"/>
        <end position="139"/>
    </location>
</feature>
<keyword evidence="7" id="KW-1185">Reference proteome</keyword>
<dbReference type="RefSeq" id="WP_171188679.1">
    <property type="nucleotide sequence ID" value="NZ_WTPX01000116.1"/>
</dbReference>
<dbReference type="PROSITE" id="PS50995">
    <property type="entry name" value="HTH_MARR_2"/>
    <property type="match status" value="1"/>
</dbReference>
<evidence type="ECO:0000256" key="4">
    <source>
        <dbReference type="SAM" id="MobiDB-lite"/>
    </source>
</evidence>
<dbReference type="PANTHER" id="PTHR33164">
    <property type="entry name" value="TRANSCRIPTIONAL REGULATOR, MARR FAMILY"/>
    <property type="match status" value="1"/>
</dbReference>
<dbReference type="EMBL" id="WTPX01000116">
    <property type="protein sequence ID" value="NNJ27043.1"/>
    <property type="molecule type" value="Genomic_DNA"/>
</dbReference>
<sequence>MLKLDLHDSIPYFVFTAAHAIERAMSAALEGHGITFRQCQMLGMVAAHGSLSQAEVAEMMRVEPSSVARLVDRMTRDGWIERRPDPHDRRRNLLSVTAQAEPVWEGVRDIGLAVRAKALEGLDEREVSELKRMLRHLRENLADGSHQYPDDAEADAEANRNVADASVDADAGESAESPDSRLTPV</sequence>
<organism evidence="6 7">
    <name type="scientific">Alienimonas chondri</name>
    <dbReference type="NCBI Taxonomy" id="2681879"/>
    <lineage>
        <taxon>Bacteria</taxon>
        <taxon>Pseudomonadati</taxon>
        <taxon>Planctomycetota</taxon>
        <taxon>Planctomycetia</taxon>
        <taxon>Planctomycetales</taxon>
        <taxon>Planctomycetaceae</taxon>
        <taxon>Alienimonas</taxon>
    </lineage>
</organism>
<evidence type="ECO:0000259" key="5">
    <source>
        <dbReference type="PROSITE" id="PS50995"/>
    </source>
</evidence>